<sequence length="115" mass="12518">MCCGAAPSYLDRRPAPREPDDQLRHDCICFRRLTTHPVWHPHRDGKNRTVRITGRLETDDAEAALQAALAGTGIIMAADWLVARELADGRLVPVLTDWTVSGASGGRRGPAFGST</sequence>
<feature type="domain" description="LysR substrate-binding" evidence="2">
    <location>
        <begin position="1"/>
        <end position="101"/>
    </location>
</feature>
<proteinExistence type="inferred from homology"/>
<dbReference type="EMBL" id="FCOK02000038">
    <property type="protein sequence ID" value="SAL50405.1"/>
    <property type="molecule type" value="Genomic_DNA"/>
</dbReference>
<dbReference type="Pfam" id="PF03466">
    <property type="entry name" value="LysR_substrate"/>
    <property type="match status" value="1"/>
</dbReference>
<reference evidence="3 4" key="1">
    <citation type="submission" date="2016-01" db="EMBL/GenBank/DDBJ databases">
        <authorList>
            <person name="Oliw E.H."/>
        </authorList>
    </citation>
    <scope>NUCLEOTIDE SEQUENCE [LARGE SCALE GENOMIC DNA]</scope>
    <source>
        <strain evidence="3">LMG 27134</strain>
    </source>
</reference>
<dbReference type="PANTHER" id="PTHR30537">
    <property type="entry name" value="HTH-TYPE TRANSCRIPTIONAL REGULATOR"/>
    <property type="match status" value="1"/>
</dbReference>
<dbReference type="GO" id="GO:0006351">
    <property type="term" value="P:DNA-templated transcription"/>
    <property type="evidence" value="ECO:0007669"/>
    <property type="project" value="TreeGrafter"/>
</dbReference>
<gene>
    <name evidence="3" type="ORF">AWB69_05112</name>
</gene>
<dbReference type="InterPro" id="IPR005119">
    <property type="entry name" value="LysR_subst-bd"/>
</dbReference>
<dbReference type="InterPro" id="IPR058163">
    <property type="entry name" value="LysR-type_TF_proteobact-type"/>
</dbReference>
<comment type="similarity">
    <text evidence="1">Belongs to the LysR transcriptional regulatory family.</text>
</comment>
<dbReference type="GO" id="GO:0043565">
    <property type="term" value="F:sequence-specific DNA binding"/>
    <property type="evidence" value="ECO:0007669"/>
    <property type="project" value="TreeGrafter"/>
</dbReference>
<evidence type="ECO:0000259" key="2">
    <source>
        <dbReference type="Pfam" id="PF03466"/>
    </source>
</evidence>
<dbReference type="SUPFAM" id="SSF53850">
    <property type="entry name" value="Periplasmic binding protein-like II"/>
    <property type="match status" value="1"/>
</dbReference>
<dbReference type="AlphaFoldDB" id="A0A158I1A2"/>
<dbReference type="Gene3D" id="3.40.190.10">
    <property type="entry name" value="Periplasmic binding protein-like II"/>
    <property type="match status" value="1"/>
</dbReference>
<protein>
    <submittedName>
        <fullName evidence="3">LysR family transcriptional regulator</fullName>
    </submittedName>
</protein>
<organism evidence="3 4">
    <name type="scientific">Caballeronia udeis</name>
    <dbReference type="NCBI Taxonomy" id="1232866"/>
    <lineage>
        <taxon>Bacteria</taxon>
        <taxon>Pseudomonadati</taxon>
        <taxon>Pseudomonadota</taxon>
        <taxon>Betaproteobacteria</taxon>
        <taxon>Burkholderiales</taxon>
        <taxon>Burkholderiaceae</taxon>
        <taxon>Caballeronia</taxon>
    </lineage>
</organism>
<dbReference type="Proteomes" id="UP000054683">
    <property type="component" value="Unassembled WGS sequence"/>
</dbReference>
<dbReference type="PANTHER" id="PTHR30537:SF5">
    <property type="entry name" value="HTH-TYPE TRANSCRIPTIONAL ACTIVATOR TTDR-RELATED"/>
    <property type="match status" value="1"/>
</dbReference>
<name>A0A158I1A2_9BURK</name>
<evidence type="ECO:0000256" key="1">
    <source>
        <dbReference type="ARBA" id="ARBA00009437"/>
    </source>
</evidence>
<evidence type="ECO:0000313" key="4">
    <source>
        <dbReference type="Proteomes" id="UP000054683"/>
    </source>
</evidence>
<evidence type="ECO:0000313" key="3">
    <source>
        <dbReference type="EMBL" id="SAL50405.1"/>
    </source>
</evidence>
<dbReference type="GO" id="GO:0003700">
    <property type="term" value="F:DNA-binding transcription factor activity"/>
    <property type="evidence" value="ECO:0007669"/>
    <property type="project" value="TreeGrafter"/>
</dbReference>
<accession>A0A158I1A2</accession>